<dbReference type="PANTHER" id="PTHR21240">
    <property type="entry name" value="2-AMINO-3-CARBOXYLMUCONATE-6-SEMIALDEHYDE DECARBOXYLASE"/>
    <property type="match status" value="1"/>
</dbReference>
<gene>
    <name evidence="3" type="ORF">E2R57_04245</name>
</gene>
<dbReference type="EMBL" id="SMZQ01000002">
    <property type="protein sequence ID" value="TDL39694.1"/>
    <property type="molecule type" value="Genomic_DNA"/>
</dbReference>
<dbReference type="AlphaFoldDB" id="A0A4R5Y5C2"/>
<name>A0A4R5Y5C2_9MICC</name>
<proteinExistence type="predicted"/>
<dbReference type="OrthoDB" id="8673173at2"/>
<dbReference type="InterPro" id="IPR006680">
    <property type="entry name" value="Amidohydro-rel"/>
</dbReference>
<evidence type="ECO:0000256" key="1">
    <source>
        <dbReference type="ARBA" id="ARBA00023239"/>
    </source>
</evidence>
<dbReference type="GO" id="GO:0016787">
    <property type="term" value="F:hydrolase activity"/>
    <property type="evidence" value="ECO:0007669"/>
    <property type="project" value="UniProtKB-KW"/>
</dbReference>
<dbReference type="RefSeq" id="WP_133346732.1">
    <property type="nucleotide sequence ID" value="NZ_SMZQ01000002.1"/>
</dbReference>
<dbReference type="GO" id="GO:0016831">
    <property type="term" value="F:carboxy-lyase activity"/>
    <property type="evidence" value="ECO:0007669"/>
    <property type="project" value="InterPro"/>
</dbReference>
<evidence type="ECO:0000259" key="2">
    <source>
        <dbReference type="Pfam" id="PF04909"/>
    </source>
</evidence>
<dbReference type="GO" id="GO:0019748">
    <property type="term" value="P:secondary metabolic process"/>
    <property type="evidence" value="ECO:0007669"/>
    <property type="project" value="TreeGrafter"/>
</dbReference>
<keyword evidence="1" id="KW-0456">Lyase</keyword>
<organism evidence="3 4">
    <name type="scientific">Arthrobacter nitrophenolicus</name>
    <dbReference type="NCBI Taxonomy" id="683150"/>
    <lineage>
        <taxon>Bacteria</taxon>
        <taxon>Bacillati</taxon>
        <taxon>Actinomycetota</taxon>
        <taxon>Actinomycetes</taxon>
        <taxon>Micrococcales</taxon>
        <taxon>Micrococcaceae</taxon>
        <taxon>Arthrobacter</taxon>
    </lineage>
</organism>
<feature type="domain" description="Amidohydrolase-related" evidence="2">
    <location>
        <begin position="3"/>
        <end position="326"/>
    </location>
</feature>
<dbReference type="GO" id="GO:0005737">
    <property type="term" value="C:cytoplasm"/>
    <property type="evidence" value="ECO:0007669"/>
    <property type="project" value="TreeGrafter"/>
</dbReference>
<sequence>MRIDSHAHFTTAPPQLEAWRGRQIAQANRPSKGKISISDDEIRAALQRQLLEMEQTGTDKLIFSPRASGMGHEFGDERISRYWTEHCNDLIYRACALYPDKLVPAGQLPQSPGVSPANCIAELDRVVNDMGFVGVNVNPDVAGGGQPFTPAISDSWWYPLWERVVELDVPILLHATSTVNPALHLNGSHYTNCDSAVVFDLAWSDLFDRFPTLKIIVPHGGGAAPFQFNRHRSLHESAGKKPFEEAVKNIYFDTAIYDRDSMEMLIRKMGVDNVLFAAEIVGTAKVKDPQTGKRFDDTAEFIDDIEWLSESDKEKIFSGNARKLYSRANF</sequence>
<keyword evidence="3" id="KW-0378">Hydrolase</keyword>
<protein>
    <submittedName>
        <fullName evidence="3">Amidohydrolase</fullName>
    </submittedName>
</protein>
<accession>A0A4R5Y5C2</accession>
<evidence type="ECO:0000313" key="4">
    <source>
        <dbReference type="Proteomes" id="UP000294621"/>
    </source>
</evidence>
<evidence type="ECO:0000313" key="3">
    <source>
        <dbReference type="EMBL" id="TDL39694.1"/>
    </source>
</evidence>
<dbReference type="InterPro" id="IPR032465">
    <property type="entry name" value="ACMSD"/>
</dbReference>
<dbReference type="Gene3D" id="3.20.20.140">
    <property type="entry name" value="Metal-dependent hydrolases"/>
    <property type="match status" value="1"/>
</dbReference>
<dbReference type="Proteomes" id="UP000294621">
    <property type="component" value="Unassembled WGS sequence"/>
</dbReference>
<dbReference type="Pfam" id="PF04909">
    <property type="entry name" value="Amidohydro_2"/>
    <property type="match status" value="1"/>
</dbReference>
<dbReference type="InterPro" id="IPR032466">
    <property type="entry name" value="Metal_Hydrolase"/>
</dbReference>
<reference evidence="3 4" key="1">
    <citation type="submission" date="2019-03" db="EMBL/GenBank/DDBJ databases">
        <title>Genome Sequencing and Assembly of Various Microbes Isolated from Partially Reclaimed Soil and Acid Mine Drainage (AMD) Site.</title>
        <authorList>
            <person name="Steinbock B."/>
            <person name="Bechtold R."/>
            <person name="Sevigny J.L."/>
            <person name="Thomas D."/>
            <person name="Cuthill L.R."/>
            <person name="Aveiro Johannsen E.J."/>
            <person name="Thomas K."/>
            <person name="Ghosh A."/>
        </authorList>
    </citation>
    <scope>NUCLEOTIDE SEQUENCE [LARGE SCALE GENOMIC DNA]</scope>
    <source>
        <strain evidence="3 4">S-A1</strain>
    </source>
</reference>
<comment type="caution">
    <text evidence="3">The sequence shown here is derived from an EMBL/GenBank/DDBJ whole genome shotgun (WGS) entry which is preliminary data.</text>
</comment>
<dbReference type="SUPFAM" id="SSF51556">
    <property type="entry name" value="Metallo-dependent hydrolases"/>
    <property type="match status" value="1"/>
</dbReference>
<dbReference type="PANTHER" id="PTHR21240:SF28">
    <property type="entry name" value="ISO-OROTATE DECARBOXYLASE (EUROFUNG)"/>
    <property type="match status" value="1"/>
</dbReference>